<dbReference type="AlphaFoldDB" id="A0A8D4UTE3"/>
<evidence type="ECO:0000313" key="2">
    <source>
        <dbReference type="EMBL" id="BBK24289.1"/>
    </source>
</evidence>
<gene>
    <name evidence="2" type="ORF">Dia5BBH33_02240</name>
</gene>
<name>A0A8D4UTE3_9FIRM</name>
<keyword evidence="3" id="KW-1185">Reference proteome</keyword>
<proteinExistence type="predicted"/>
<dbReference type="RefSeq" id="WP_143332190.1">
    <property type="nucleotide sequence ID" value="NZ_AP019697.1"/>
</dbReference>
<keyword evidence="1" id="KW-0812">Transmembrane</keyword>
<protein>
    <recommendedName>
        <fullName evidence="4">DUF4405 domain-containing protein</fullName>
    </recommendedName>
</protein>
<dbReference type="KEGG" id="dho:Dia5BBH33_02240"/>
<dbReference type="EMBL" id="AP019697">
    <property type="protein sequence ID" value="BBK24289.1"/>
    <property type="molecule type" value="Genomic_DNA"/>
</dbReference>
<feature type="transmembrane region" description="Helical" evidence="1">
    <location>
        <begin position="67"/>
        <end position="87"/>
    </location>
</feature>
<dbReference type="GeneID" id="92715444"/>
<sequence length="213" mass="23665">MKKQFILDMTMLFVFLIVVGYKPLGNYWHETLGIVLFVLVFLHNYWNRQWYKSLSKGSWGLERKYTAAVDGLLIVSFLAVLLTAPFISRSYSLGFNIHFLEGIHKAGGALMLAAIGLHLGIHWAILKPRFVNGLHLANVSTAGIIVRLVVLGIVLGAIYFILPTGTRPNLNPSGVYIGMLGHLVDVIGIAAVSYFIQMHLRKLGRKAPAKPVR</sequence>
<feature type="transmembrane region" description="Helical" evidence="1">
    <location>
        <begin position="5"/>
        <end position="21"/>
    </location>
</feature>
<feature type="transmembrane region" description="Helical" evidence="1">
    <location>
        <begin position="174"/>
        <end position="196"/>
    </location>
</feature>
<keyword evidence="1" id="KW-0472">Membrane</keyword>
<feature type="transmembrane region" description="Helical" evidence="1">
    <location>
        <begin position="107"/>
        <end position="126"/>
    </location>
</feature>
<dbReference type="OrthoDB" id="9768004at2"/>
<organism evidence="2 3">
    <name type="scientific">Dialister hominis</name>
    <dbReference type="NCBI Taxonomy" id="2582419"/>
    <lineage>
        <taxon>Bacteria</taxon>
        <taxon>Bacillati</taxon>
        <taxon>Bacillota</taxon>
        <taxon>Negativicutes</taxon>
        <taxon>Veillonellales</taxon>
        <taxon>Veillonellaceae</taxon>
        <taxon>Dialister</taxon>
    </lineage>
</organism>
<feature type="transmembrane region" description="Helical" evidence="1">
    <location>
        <begin position="27"/>
        <end position="46"/>
    </location>
</feature>
<reference evidence="3" key="1">
    <citation type="submission" date="2019-05" db="EMBL/GenBank/DDBJ databases">
        <title>Complete genome sequencing of Dialister sp. strain 5BBH33.</title>
        <authorList>
            <person name="Sakamoto M."/>
            <person name="Murakami T."/>
            <person name="Mori H."/>
        </authorList>
    </citation>
    <scope>NUCLEOTIDE SEQUENCE [LARGE SCALE GENOMIC DNA]</scope>
    <source>
        <strain evidence="3">5BBH33</strain>
    </source>
</reference>
<accession>A0A8D4UTE3</accession>
<dbReference type="Proteomes" id="UP000320585">
    <property type="component" value="Chromosome"/>
</dbReference>
<evidence type="ECO:0008006" key="4">
    <source>
        <dbReference type="Google" id="ProtNLM"/>
    </source>
</evidence>
<evidence type="ECO:0000313" key="3">
    <source>
        <dbReference type="Proteomes" id="UP000320585"/>
    </source>
</evidence>
<feature type="transmembrane region" description="Helical" evidence="1">
    <location>
        <begin position="138"/>
        <end position="162"/>
    </location>
</feature>
<evidence type="ECO:0000256" key="1">
    <source>
        <dbReference type="SAM" id="Phobius"/>
    </source>
</evidence>
<keyword evidence="1" id="KW-1133">Transmembrane helix</keyword>